<proteinExistence type="predicted"/>
<comment type="caution">
    <text evidence="2">The sequence shown here is derived from an EMBL/GenBank/DDBJ whole genome shotgun (WGS) entry which is preliminary data.</text>
</comment>
<dbReference type="Pfam" id="PF06161">
    <property type="entry name" value="DUF975"/>
    <property type="match status" value="1"/>
</dbReference>
<protein>
    <submittedName>
        <fullName evidence="2">Uncharacterized protein</fullName>
    </submittedName>
</protein>
<evidence type="ECO:0000256" key="1">
    <source>
        <dbReference type="SAM" id="Phobius"/>
    </source>
</evidence>
<evidence type="ECO:0000313" key="2">
    <source>
        <dbReference type="EMBL" id="MPM76503.1"/>
    </source>
</evidence>
<dbReference type="EMBL" id="VSSQ01027321">
    <property type="protein sequence ID" value="MPM76503.1"/>
    <property type="molecule type" value="Genomic_DNA"/>
</dbReference>
<accession>A0A645CHS9</accession>
<sequence>MAYFILLDDPECGALEAIGRSKAMMVDHKAELFIFDLSFLNWYLLFVAAFLISYVIVYFLRLPNFIEEVLTYFFGLLLTLWLQPYIHCTTANFYAAIGGGQQTEEPPLWSSGPDSRF</sequence>
<dbReference type="InterPro" id="IPR010380">
    <property type="entry name" value="DUF975"/>
</dbReference>
<feature type="transmembrane region" description="Helical" evidence="1">
    <location>
        <begin position="69"/>
        <end position="86"/>
    </location>
</feature>
<dbReference type="PANTHER" id="PTHR40076">
    <property type="entry name" value="MEMBRANE PROTEIN-RELATED"/>
    <property type="match status" value="1"/>
</dbReference>
<dbReference type="AlphaFoldDB" id="A0A645CHS9"/>
<keyword evidence="1" id="KW-1133">Transmembrane helix</keyword>
<feature type="transmembrane region" description="Helical" evidence="1">
    <location>
        <begin position="42"/>
        <end position="62"/>
    </location>
</feature>
<name>A0A645CHS9_9ZZZZ</name>
<gene>
    <name evidence="2" type="ORF">SDC9_123501</name>
</gene>
<keyword evidence="1" id="KW-0472">Membrane</keyword>
<keyword evidence="1" id="KW-0812">Transmembrane</keyword>
<dbReference type="PANTHER" id="PTHR40076:SF1">
    <property type="entry name" value="MEMBRANE PROTEIN"/>
    <property type="match status" value="1"/>
</dbReference>
<reference evidence="2" key="1">
    <citation type="submission" date="2019-08" db="EMBL/GenBank/DDBJ databases">
        <authorList>
            <person name="Kucharzyk K."/>
            <person name="Murdoch R.W."/>
            <person name="Higgins S."/>
            <person name="Loffler F."/>
        </authorList>
    </citation>
    <scope>NUCLEOTIDE SEQUENCE</scope>
</reference>
<organism evidence="2">
    <name type="scientific">bioreactor metagenome</name>
    <dbReference type="NCBI Taxonomy" id="1076179"/>
    <lineage>
        <taxon>unclassified sequences</taxon>
        <taxon>metagenomes</taxon>
        <taxon>ecological metagenomes</taxon>
    </lineage>
</organism>